<dbReference type="GeneID" id="13285664"/>
<evidence type="ECO:0000313" key="4">
    <source>
        <dbReference type="Proteomes" id="UP000002668"/>
    </source>
</evidence>
<feature type="signal peptide" evidence="2">
    <location>
        <begin position="1"/>
        <end position="21"/>
    </location>
</feature>
<dbReference type="eggNOG" id="ENOG502R8WF">
    <property type="taxonomic scope" value="Eukaryota"/>
</dbReference>
<evidence type="ECO:0000256" key="2">
    <source>
        <dbReference type="SAM" id="SignalP"/>
    </source>
</evidence>
<dbReference type="RefSeq" id="XP_003834763.1">
    <property type="nucleotide sequence ID" value="XM_003834715.1"/>
</dbReference>
<sequence length="506" mass="52569">MKRLFTLFTITVLAFAGLTWGLTTPPTDALDFNELLDGSLGNMPALFLVSQGALLEVYAADPPQGVALGGDLATAATTSTATNSAAPSTQPADVPRTGKENGAVLGAFISTLLLPAVMNVVDGTAAGGICKSLVSGAGAMVGSVVGQEAGKNLYPNGTSLEEASEFEQGVIPGTFIGGIAGSSVGTALSKTLCAKLVPDLAKVFDGLNPDAVTKMSRVLNRGLTDVLTSHLKDLGVQPAKALNFAHQMGETLRLADTVGMPDAFDFLNRELVSNTADLAKAAAKGFKTTPALNSLVKLSTQTLSMGVPWEGSPLGPEEGPLSALDAFTGQYKQIMDFAKKVPGARKAAEGLSKATNRLHSATSNAAKLLRGGSLSNALSALDGAADETHSQSEVRNRAHEDRGRRVTTTSTLTLTITSVQTNDVTSMHTVKTTKSPSPSHSSCSFTAATTRHVTVTAKKTITETVTKVVPKLKVKKCRTKTVTKTVRAPEEDSDCGSFRSLFSLCD</sequence>
<dbReference type="HOGENOM" id="CLU_538687_0_0_1"/>
<dbReference type="OrthoDB" id="3795214at2759"/>
<feature type="chain" id="PRO_5003194645" evidence="2">
    <location>
        <begin position="22"/>
        <end position="506"/>
    </location>
</feature>
<proteinExistence type="predicted"/>
<name>E4ZJW3_LEPMJ</name>
<keyword evidence="2" id="KW-0732">Signal</keyword>
<feature type="compositionally biased region" description="Basic and acidic residues" evidence="1">
    <location>
        <begin position="386"/>
        <end position="404"/>
    </location>
</feature>
<gene>
    <name evidence="3" type="ORF">LEMA_P069060.1</name>
</gene>
<dbReference type="EMBL" id="FP929072">
    <property type="protein sequence ID" value="CBX91398.1"/>
    <property type="molecule type" value="Genomic_DNA"/>
</dbReference>
<dbReference type="Proteomes" id="UP000002668">
    <property type="component" value="Genome"/>
</dbReference>
<evidence type="ECO:0000313" key="3">
    <source>
        <dbReference type="EMBL" id="CBX91398.1"/>
    </source>
</evidence>
<feature type="region of interest" description="Disordered" evidence="1">
    <location>
        <begin position="382"/>
        <end position="406"/>
    </location>
</feature>
<dbReference type="AlphaFoldDB" id="E4ZJW3"/>
<evidence type="ECO:0000256" key="1">
    <source>
        <dbReference type="SAM" id="MobiDB-lite"/>
    </source>
</evidence>
<dbReference type="InParanoid" id="E4ZJW3"/>
<dbReference type="OMA" id="NDHKHED"/>
<reference evidence="4" key="1">
    <citation type="journal article" date="2011" name="Nat. Commun.">
        <title>Effector diversification within compartments of the Leptosphaeria maculans genome affected by Repeat-Induced Point mutations.</title>
        <authorList>
            <person name="Rouxel T."/>
            <person name="Grandaubert J."/>
            <person name="Hane J.K."/>
            <person name="Hoede C."/>
            <person name="van de Wouw A.P."/>
            <person name="Couloux A."/>
            <person name="Dominguez V."/>
            <person name="Anthouard V."/>
            <person name="Bally P."/>
            <person name="Bourras S."/>
            <person name="Cozijnsen A.J."/>
            <person name="Ciuffetti L.M."/>
            <person name="Degrave A."/>
            <person name="Dilmaghani A."/>
            <person name="Duret L."/>
            <person name="Fudal I."/>
            <person name="Goodwin S.B."/>
            <person name="Gout L."/>
            <person name="Glaser N."/>
            <person name="Linglin J."/>
            <person name="Kema G.H.J."/>
            <person name="Lapalu N."/>
            <person name="Lawrence C.B."/>
            <person name="May K."/>
            <person name="Meyer M."/>
            <person name="Ollivier B."/>
            <person name="Poulain J."/>
            <person name="Schoch C.L."/>
            <person name="Simon A."/>
            <person name="Spatafora J.W."/>
            <person name="Stachowiak A."/>
            <person name="Turgeon B.G."/>
            <person name="Tyler B.M."/>
            <person name="Vincent D."/>
            <person name="Weissenbach J."/>
            <person name="Amselem J."/>
            <person name="Quesneville H."/>
            <person name="Oliver R.P."/>
            <person name="Wincker P."/>
            <person name="Balesdent M.-H."/>
            <person name="Howlett B.J."/>
        </authorList>
    </citation>
    <scope>NUCLEOTIDE SEQUENCE [LARGE SCALE GENOMIC DNA]</scope>
    <source>
        <strain evidence="4">JN3 / isolate v23.1.3 / race Av1-4-5-6-7-8</strain>
    </source>
</reference>
<protein>
    <submittedName>
        <fullName evidence="3">Predicted protein</fullName>
    </submittedName>
</protein>
<keyword evidence="4" id="KW-1185">Reference proteome</keyword>
<dbReference type="VEuPathDB" id="FungiDB:LEMA_P069060.1"/>
<organism evidence="4">
    <name type="scientific">Leptosphaeria maculans (strain JN3 / isolate v23.1.3 / race Av1-4-5-6-7-8)</name>
    <name type="common">Blackleg fungus</name>
    <name type="synonym">Phoma lingam</name>
    <dbReference type="NCBI Taxonomy" id="985895"/>
    <lineage>
        <taxon>Eukaryota</taxon>
        <taxon>Fungi</taxon>
        <taxon>Dikarya</taxon>
        <taxon>Ascomycota</taxon>
        <taxon>Pezizomycotina</taxon>
        <taxon>Dothideomycetes</taxon>
        <taxon>Pleosporomycetidae</taxon>
        <taxon>Pleosporales</taxon>
        <taxon>Pleosporineae</taxon>
        <taxon>Leptosphaeriaceae</taxon>
        <taxon>Plenodomus</taxon>
        <taxon>Plenodomus lingam/Leptosphaeria maculans species complex</taxon>
    </lineage>
</organism>
<accession>E4ZJW3</accession>